<evidence type="ECO:0000313" key="1">
    <source>
        <dbReference type="EMBL" id="GAK58493.1"/>
    </source>
</evidence>
<gene>
    <name evidence="1" type="ORF">U27_05467</name>
</gene>
<dbReference type="STRING" id="1499967.U27_05467"/>
<reference evidence="1" key="1">
    <citation type="journal article" date="2015" name="PeerJ">
        <title>First genomic representation of candidate bacterial phylum KSB3 points to enhanced environmental sensing as a trigger of wastewater bulking.</title>
        <authorList>
            <person name="Sekiguchi Y."/>
            <person name="Ohashi A."/>
            <person name="Parks D.H."/>
            <person name="Yamauchi T."/>
            <person name="Tyson G.W."/>
            <person name="Hugenholtz P."/>
        </authorList>
    </citation>
    <scope>NUCLEOTIDE SEQUENCE [LARGE SCALE GENOMIC DNA]</scope>
</reference>
<dbReference type="HOGENOM" id="CLU_174581_0_0_0"/>
<dbReference type="eggNOG" id="COG2886">
    <property type="taxonomic scope" value="Bacteria"/>
</dbReference>
<dbReference type="EMBL" id="DF820467">
    <property type="protein sequence ID" value="GAK58493.1"/>
    <property type="molecule type" value="Genomic_DNA"/>
</dbReference>
<dbReference type="Proteomes" id="UP000030661">
    <property type="component" value="Unassembled WGS sequence"/>
</dbReference>
<proteinExistence type="predicted"/>
<evidence type="ECO:0000313" key="2">
    <source>
        <dbReference type="Proteomes" id="UP000030661"/>
    </source>
</evidence>
<name>A0A081C1N8_VECG1</name>
<organism evidence="1">
    <name type="scientific">Vecturithrix granuli</name>
    <dbReference type="NCBI Taxonomy" id="1499967"/>
    <lineage>
        <taxon>Bacteria</taxon>
        <taxon>Candidatus Moduliflexota</taxon>
        <taxon>Candidatus Vecturitrichia</taxon>
        <taxon>Candidatus Vecturitrichales</taxon>
        <taxon>Candidatus Vecturitrichaceae</taxon>
        <taxon>Candidatus Vecturithrix</taxon>
    </lineage>
</organism>
<sequence>MAAKSMTLLEDMNLLIQEGVYRDRETLLQDAMRALLRSKPELRSQLALALYKRRNVTLARASEIAGVDQENFKELLREAGVSYRIEPVGEALEREVEQLLRFQDRGRA</sequence>
<accession>A0A081C1N8</accession>
<dbReference type="InterPro" id="IPR005368">
    <property type="entry name" value="UPF0175"/>
</dbReference>
<protein>
    <submittedName>
        <fullName evidence="1">Uncharacterized protein</fullName>
    </submittedName>
</protein>
<dbReference type="Pfam" id="PF03683">
    <property type="entry name" value="UPF0175"/>
    <property type="match status" value="1"/>
</dbReference>
<dbReference type="AlphaFoldDB" id="A0A081C1N8"/>
<keyword evidence="2" id="KW-1185">Reference proteome</keyword>